<evidence type="ECO:0000313" key="13">
    <source>
        <dbReference type="EMBL" id="SDW47642.1"/>
    </source>
</evidence>
<dbReference type="PANTHER" id="PTHR36108:SF13">
    <property type="entry name" value="COLOSSIN-B-RELATED"/>
    <property type="match status" value="1"/>
</dbReference>
<proteinExistence type="inferred from homology"/>
<evidence type="ECO:0000256" key="7">
    <source>
        <dbReference type="SAM" id="Phobius"/>
    </source>
</evidence>
<feature type="chain" id="PRO_5010364002" evidence="8">
    <location>
        <begin position="26"/>
        <end position="569"/>
    </location>
</feature>
<feature type="domain" description="Collagen binding" evidence="9">
    <location>
        <begin position="183"/>
        <end position="303"/>
    </location>
</feature>
<dbReference type="STRING" id="1630.SAMN05216514_10755"/>
<reference evidence="13 14" key="1">
    <citation type="submission" date="2016-10" db="EMBL/GenBank/DDBJ databases">
        <authorList>
            <person name="de Groot N.N."/>
        </authorList>
    </citation>
    <scope>NUCLEOTIDE SEQUENCE [LARGE SCALE GENOMIC DNA]</scope>
    <source>
        <strain evidence="13 14">S3b</strain>
    </source>
</reference>
<dbReference type="AlphaFoldDB" id="A0A1H2TUR1"/>
<evidence type="ECO:0000256" key="3">
    <source>
        <dbReference type="ARBA" id="ARBA00022512"/>
    </source>
</evidence>
<dbReference type="Gene3D" id="2.60.40.1140">
    <property type="entry name" value="Collagen-binding surface protein Cna, B-type domain"/>
    <property type="match status" value="1"/>
</dbReference>
<dbReference type="PANTHER" id="PTHR36108">
    <property type="entry name" value="COLOSSIN-B-RELATED"/>
    <property type="match status" value="1"/>
</dbReference>
<dbReference type="InterPro" id="IPR008454">
    <property type="entry name" value="Collagen-bd_Cna-like_B-typ_dom"/>
</dbReference>
<dbReference type="InterPro" id="IPR013783">
    <property type="entry name" value="Ig-like_fold"/>
</dbReference>
<dbReference type="eggNOG" id="COG4932">
    <property type="taxonomic scope" value="Bacteria"/>
</dbReference>
<evidence type="ECO:0000256" key="6">
    <source>
        <dbReference type="ARBA" id="ARBA00023088"/>
    </source>
</evidence>
<feature type="domain" description="SpaA-like prealbumin fold" evidence="11">
    <location>
        <begin position="328"/>
        <end position="414"/>
    </location>
</feature>
<evidence type="ECO:0000256" key="1">
    <source>
        <dbReference type="ARBA" id="ARBA00004168"/>
    </source>
</evidence>
<accession>A0A1H2TUR1</accession>
<dbReference type="CDD" id="cd00222">
    <property type="entry name" value="CollagenBindB"/>
    <property type="match status" value="1"/>
</dbReference>
<name>A0A1H2TUR1_9FIRM</name>
<keyword evidence="7" id="KW-0472">Membrane</keyword>
<dbReference type="GO" id="GO:0005518">
    <property type="term" value="F:collagen binding"/>
    <property type="evidence" value="ECO:0007669"/>
    <property type="project" value="InterPro"/>
</dbReference>
<dbReference type="Pfam" id="PF17961">
    <property type="entry name" value="Big_8"/>
    <property type="match status" value="1"/>
</dbReference>
<evidence type="ECO:0000259" key="12">
    <source>
        <dbReference type="Pfam" id="PF17961"/>
    </source>
</evidence>
<dbReference type="Pfam" id="PF05737">
    <property type="entry name" value="Collagen_bind"/>
    <property type="match status" value="1"/>
</dbReference>
<evidence type="ECO:0000256" key="4">
    <source>
        <dbReference type="ARBA" id="ARBA00022525"/>
    </source>
</evidence>
<dbReference type="Pfam" id="PF17802">
    <property type="entry name" value="SpaA"/>
    <property type="match status" value="1"/>
</dbReference>
<keyword evidence="5 8" id="KW-0732">Signal</keyword>
<feature type="domain" description="SDR-like Ig" evidence="12">
    <location>
        <begin position="56"/>
        <end position="153"/>
    </location>
</feature>
<dbReference type="SUPFAM" id="SSF49478">
    <property type="entry name" value="Cna protein B-type domain"/>
    <property type="match status" value="2"/>
</dbReference>
<dbReference type="InterPro" id="IPR041171">
    <property type="entry name" value="SDR_Ig"/>
</dbReference>
<dbReference type="InterPro" id="IPR011252">
    <property type="entry name" value="Fibrogen-bd_dom1"/>
</dbReference>
<evidence type="ECO:0000256" key="8">
    <source>
        <dbReference type="SAM" id="SignalP"/>
    </source>
</evidence>
<evidence type="ECO:0000256" key="5">
    <source>
        <dbReference type="ARBA" id="ARBA00022729"/>
    </source>
</evidence>
<evidence type="ECO:0000259" key="10">
    <source>
        <dbReference type="Pfam" id="PF05738"/>
    </source>
</evidence>
<dbReference type="SUPFAM" id="SSF49401">
    <property type="entry name" value="Bacterial adhesins"/>
    <property type="match status" value="2"/>
</dbReference>
<dbReference type="Pfam" id="PF05738">
    <property type="entry name" value="Cna_B"/>
    <property type="match status" value="1"/>
</dbReference>
<dbReference type="Gene3D" id="2.60.40.10">
    <property type="entry name" value="Immunoglobulins"/>
    <property type="match status" value="1"/>
</dbReference>
<dbReference type="Proteomes" id="UP000182429">
    <property type="component" value="Unassembled WGS sequence"/>
</dbReference>
<dbReference type="InterPro" id="IPR008456">
    <property type="entry name" value="Collagen-bd_dom"/>
</dbReference>
<keyword evidence="4" id="KW-0964">Secreted</keyword>
<keyword evidence="7" id="KW-1133">Transmembrane helix</keyword>
<evidence type="ECO:0000259" key="9">
    <source>
        <dbReference type="Pfam" id="PF05737"/>
    </source>
</evidence>
<protein>
    <submittedName>
        <fullName evidence="13">Collagen binding domain-containing protein</fullName>
    </submittedName>
</protein>
<feature type="transmembrane region" description="Helical" evidence="7">
    <location>
        <begin position="546"/>
        <end position="564"/>
    </location>
</feature>
<feature type="signal peptide" evidence="8">
    <location>
        <begin position="1"/>
        <end position="25"/>
    </location>
</feature>
<gene>
    <name evidence="13" type="ORF">SAMN04487759_11627</name>
</gene>
<feature type="domain" description="CNA-B" evidence="10">
    <location>
        <begin position="420"/>
        <end position="501"/>
    </location>
</feature>
<dbReference type="GO" id="GO:0007155">
    <property type="term" value="P:cell adhesion"/>
    <property type="evidence" value="ECO:0007669"/>
    <property type="project" value="InterPro"/>
</dbReference>
<dbReference type="RefSeq" id="WP_074686387.1">
    <property type="nucleotide sequence ID" value="NZ_FNNF01000016.1"/>
</dbReference>
<dbReference type="Gene3D" id="2.60.40.1280">
    <property type="match status" value="1"/>
</dbReference>
<keyword evidence="6" id="KW-0572">Peptidoglycan-anchor</keyword>
<comment type="subcellular location">
    <subcellularLocation>
        <location evidence="1">Secreted</location>
        <location evidence="1">Cell wall</location>
        <topology evidence="1">Peptidoglycan-anchor</topology>
    </subcellularLocation>
</comment>
<sequence length="569" mass="63292">MRVKYLVSMILSFLVTLGLIAPVYAAPKQVDTNVTKFSFLNKDKVEANKIYHSDDFYLDIDWDASSSGTDLQEGDYFDITLPDQMEFPDDSAHTDFKIYAADGTTVIANAHVNPNESGGGTVRVTFTDYVNDKYDVKGNIFLVSHFIQEKIKIGEENTFSISVNGEVSSKTVSIIGPSQIEHEVLAKWGRKDSNPEVANWRMRINHSKEDLPNTVITDNLGDSGEMFIEEGFTLDEVVYDSEGGVISSTPVDLTEDNFKLAEDKKSFTLTLGNLNGKQYLLKYQSTYTPGTTLRNDALLTSDEGKYDYHATFRSTSAGGTGSGSLANKIKIIKVDAENKETKLEGAEFTLKNEETGKTYTLTTDKDGEVTSDKLVSGKYTIEETKAPTGYIKNGEKVTVEVKDGEAVVKTITNEPLKTNIKVVKKWVGEKKDSVTVKLLANGEVKDEITLNNENEWTHLFENLREYKNGKKISYSVEEVEVEGYSTKITGNEKDGFEITNTKKQVTGIEEENPITVTENETPSIVNEIEKTKVSKNVVETGDQTRVLMILILFIVSAGLLVFVLRKIKK</sequence>
<keyword evidence="7" id="KW-0812">Transmembrane</keyword>
<keyword evidence="13" id="KW-0176">Collagen</keyword>
<dbReference type="InterPro" id="IPR041033">
    <property type="entry name" value="SpaA_PFL_dom_1"/>
</dbReference>
<evidence type="ECO:0000259" key="11">
    <source>
        <dbReference type="Pfam" id="PF17802"/>
    </source>
</evidence>
<keyword evidence="3" id="KW-0134">Cell wall</keyword>
<evidence type="ECO:0000256" key="2">
    <source>
        <dbReference type="ARBA" id="ARBA00007257"/>
    </source>
</evidence>
<dbReference type="EMBL" id="FNNF01000016">
    <property type="protein sequence ID" value="SDW47642.1"/>
    <property type="molecule type" value="Genomic_DNA"/>
</dbReference>
<evidence type="ECO:0000313" key="14">
    <source>
        <dbReference type="Proteomes" id="UP000182429"/>
    </source>
</evidence>
<dbReference type="InterPro" id="IPR008966">
    <property type="entry name" value="Adhesion_dom_sf"/>
</dbReference>
<organism evidence="13 14">
    <name type="scientific">Kandleria vitulina</name>
    <dbReference type="NCBI Taxonomy" id="1630"/>
    <lineage>
        <taxon>Bacteria</taxon>
        <taxon>Bacillati</taxon>
        <taxon>Bacillota</taxon>
        <taxon>Erysipelotrichia</taxon>
        <taxon>Erysipelotrichales</taxon>
        <taxon>Coprobacillaceae</taxon>
        <taxon>Kandleria</taxon>
    </lineage>
</organism>
<comment type="similarity">
    <text evidence="2">Belongs to the serine-aspartate repeat-containing protein (SDr) family.</text>
</comment>